<sequence length="594" mass="65894">MGGALGVFFLRNTYRAIQYARIVNVKNKSLFYMLAISQAIGIIVSVTFVVADFDWSLNCTAVGMLKKGGVLVSSTLLVTGILGTKAYRCLSNAGFVIVTLALMRAAIIAVSGVVLVEYKGARRFTGTCETVFESPLLPVSIILQFIEACFICICFLWAVYRSYRSPADHARLSLPLEEEDETSSVGSNEKEDHRTRTSRRGWWDYVPNPSNQPASRPASWSGRNSPMDMVDRFRLWWAGEPMLPSTVFQRKPSLPGELPIPQPPRLSSASNVVPVRLSASREPERPRASSPPPPSVMERIIRYVPRAELLRSMLKNELLYTTFITAVLLVIAVVMLVGVTQQLLLGANSWIILDWVIISFCTMHTFGRVAHRHEREAWLQDPENWRSMIHAQVEDETALRPKNSRRSWSPVSVASNWRQRYRQRGESDAPSSIGRYRSGEYSEPFTPSRPSRVRSGSLTRSPEHPVSVSRSTSIASSAPIHSASIDSVFRPPVMRHGRGHESPMILPSPEYPPTTVSTPHSGAASDSHAILSRAGTAPPSARRSTSQSPGLGMGHSPSRHRHSPIPRSPPSRHAMRGWEQGHPEPPPHPDLEQG</sequence>
<feature type="region of interest" description="Disordered" evidence="1">
    <location>
        <begin position="175"/>
        <end position="223"/>
    </location>
</feature>
<protein>
    <submittedName>
        <fullName evidence="3">Uncharacterized protein</fullName>
    </submittedName>
</protein>
<proteinExistence type="predicted"/>
<feature type="region of interest" description="Disordered" evidence="1">
    <location>
        <begin position="419"/>
        <end position="594"/>
    </location>
</feature>
<feature type="transmembrane region" description="Helical" evidence="2">
    <location>
        <begin position="70"/>
        <end position="87"/>
    </location>
</feature>
<keyword evidence="2" id="KW-0472">Membrane</keyword>
<gene>
    <name evidence="3" type="ORF">L227DRAFT_497549</name>
</gene>
<name>A0A5C2SIG5_9APHY</name>
<feature type="compositionally biased region" description="Basic and acidic residues" evidence="1">
    <location>
        <begin position="579"/>
        <end position="594"/>
    </location>
</feature>
<feature type="region of interest" description="Disordered" evidence="1">
    <location>
        <begin position="258"/>
        <end position="293"/>
    </location>
</feature>
<evidence type="ECO:0000256" key="2">
    <source>
        <dbReference type="SAM" id="Phobius"/>
    </source>
</evidence>
<evidence type="ECO:0000313" key="3">
    <source>
        <dbReference type="EMBL" id="RPD63064.1"/>
    </source>
</evidence>
<keyword evidence="4" id="KW-1185">Reference proteome</keyword>
<feature type="transmembrane region" description="Helical" evidence="2">
    <location>
        <begin position="136"/>
        <end position="160"/>
    </location>
</feature>
<feature type="compositionally biased region" description="Low complexity" evidence="1">
    <location>
        <begin position="465"/>
        <end position="487"/>
    </location>
</feature>
<organism evidence="3 4">
    <name type="scientific">Lentinus tigrinus ALCF2SS1-6</name>
    <dbReference type="NCBI Taxonomy" id="1328759"/>
    <lineage>
        <taxon>Eukaryota</taxon>
        <taxon>Fungi</taxon>
        <taxon>Dikarya</taxon>
        <taxon>Basidiomycota</taxon>
        <taxon>Agaricomycotina</taxon>
        <taxon>Agaricomycetes</taxon>
        <taxon>Polyporales</taxon>
        <taxon>Polyporaceae</taxon>
        <taxon>Lentinus</taxon>
    </lineage>
</organism>
<feature type="transmembrane region" description="Helical" evidence="2">
    <location>
        <begin position="94"/>
        <end position="116"/>
    </location>
</feature>
<evidence type="ECO:0000313" key="4">
    <source>
        <dbReference type="Proteomes" id="UP000313359"/>
    </source>
</evidence>
<feature type="transmembrane region" description="Helical" evidence="2">
    <location>
        <begin position="30"/>
        <end position="50"/>
    </location>
</feature>
<dbReference type="OrthoDB" id="3267487at2759"/>
<reference evidence="3" key="1">
    <citation type="journal article" date="2018" name="Genome Biol. Evol.">
        <title>Genomics and development of Lentinus tigrinus, a white-rot wood-decaying mushroom with dimorphic fruiting bodies.</title>
        <authorList>
            <person name="Wu B."/>
            <person name="Xu Z."/>
            <person name="Knudson A."/>
            <person name="Carlson A."/>
            <person name="Chen N."/>
            <person name="Kovaka S."/>
            <person name="LaButti K."/>
            <person name="Lipzen A."/>
            <person name="Pennachio C."/>
            <person name="Riley R."/>
            <person name="Schakwitz W."/>
            <person name="Umezawa K."/>
            <person name="Ohm R.A."/>
            <person name="Grigoriev I.V."/>
            <person name="Nagy L.G."/>
            <person name="Gibbons J."/>
            <person name="Hibbett D."/>
        </authorList>
    </citation>
    <scope>NUCLEOTIDE SEQUENCE [LARGE SCALE GENOMIC DNA]</scope>
    <source>
        <strain evidence="3">ALCF2SS1-6</strain>
    </source>
</reference>
<dbReference type="AlphaFoldDB" id="A0A5C2SIG5"/>
<feature type="transmembrane region" description="Helical" evidence="2">
    <location>
        <begin position="345"/>
        <end position="366"/>
    </location>
</feature>
<dbReference type="EMBL" id="ML122257">
    <property type="protein sequence ID" value="RPD63064.1"/>
    <property type="molecule type" value="Genomic_DNA"/>
</dbReference>
<dbReference type="Proteomes" id="UP000313359">
    <property type="component" value="Unassembled WGS sequence"/>
</dbReference>
<keyword evidence="2" id="KW-1133">Transmembrane helix</keyword>
<feature type="transmembrane region" description="Helical" evidence="2">
    <location>
        <begin position="318"/>
        <end position="339"/>
    </location>
</feature>
<evidence type="ECO:0000256" key="1">
    <source>
        <dbReference type="SAM" id="MobiDB-lite"/>
    </source>
</evidence>
<keyword evidence="2" id="KW-0812">Transmembrane</keyword>
<accession>A0A5C2SIG5</accession>